<evidence type="ECO:0000256" key="7">
    <source>
        <dbReference type="ARBA" id="ARBA00022833"/>
    </source>
</evidence>
<evidence type="ECO:0000256" key="2">
    <source>
        <dbReference type="ARBA" id="ARBA00022705"/>
    </source>
</evidence>
<dbReference type="InterPro" id="IPR041222">
    <property type="entry name" value="PriA_3primeBD"/>
</dbReference>
<keyword evidence="3 12" id="KW-0479">Metal-binding</keyword>
<dbReference type="GO" id="GO:0006302">
    <property type="term" value="P:double-strand break repair"/>
    <property type="evidence" value="ECO:0007669"/>
    <property type="project" value="InterPro"/>
</dbReference>
<dbReference type="GO" id="GO:0006269">
    <property type="term" value="P:DNA replication, synthesis of primer"/>
    <property type="evidence" value="ECO:0007669"/>
    <property type="project" value="UniProtKB-KW"/>
</dbReference>
<comment type="similarity">
    <text evidence="12">Belongs to the helicase family. PriA subfamily.</text>
</comment>
<dbReference type="EMBL" id="AZQP01000006">
    <property type="protein sequence ID" value="EYE89273.1"/>
    <property type="molecule type" value="Genomic_DNA"/>
</dbReference>
<evidence type="ECO:0000256" key="12">
    <source>
        <dbReference type="HAMAP-Rule" id="MF_00983"/>
    </source>
</evidence>
<dbReference type="NCBIfam" id="TIGR00595">
    <property type="entry name" value="priA"/>
    <property type="match status" value="1"/>
</dbReference>
<keyword evidence="2 12" id="KW-0235">DNA replication</keyword>
<dbReference type="GO" id="GO:0003677">
    <property type="term" value="F:DNA binding"/>
    <property type="evidence" value="ECO:0007669"/>
    <property type="project" value="UniProtKB-UniRule"/>
</dbReference>
<feature type="binding site" evidence="12">
    <location>
        <position position="514"/>
    </location>
    <ligand>
        <name>Zn(2+)</name>
        <dbReference type="ChEBI" id="CHEBI:29105"/>
        <label>1</label>
    </ligand>
</feature>
<dbReference type="SMART" id="SM00487">
    <property type="entry name" value="DEXDc"/>
    <property type="match status" value="1"/>
</dbReference>
<keyword evidence="9 12" id="KW-0238">DNA-binding</keyword>
<accession>A0A017RWW1</accession>
<comment type="cofactor">
    <cofactor evidence="12">
        <name>Zn(2+)</name>
        <dbReference type="ChEBI" id="CHEBI:29105"/>
    </cofactor>
    <text evidence="12">Binds 2 zinc ions per subunit.</text>
</comment>
<feature type="domain" description="Helicase C-terminal" evidence="14">
    <location>
        <begin position="549"/>
        <end position="711"/>
    </location>
</feature>
<dbReference type="Gene3D" id="3.40.50.300">
    <property type="entry name" value="P-loop containing nucleotide triphosphate hydrolases"/>
    <property type="match status" value="2"/>
</dbReference>
<evidence type="ECO:0000256" key="1">
    <source>
        <dbReference type="ARBA" id="ARBA00022515"/>
    </source>
</evidence>
<sequence>MFKIASVIVDNPSKEVDRTFDYIIPSELIGIIGIGMRVIVPFGKGNKTIEGYVIEIKNDTEFDTEKLKKIIDITDCDTFLSEELLQLAFFIKDKYYCTMNDALKTILPTGINLKEKIYLKLGENYKNESGKYANFLNSLSKDKFIEYKNAKQVFPNITRAALFSLAEKGIIQIKKVMHQEVNIKARQVYKIKDEREAQEFIKNASNKLLRQKEILEKIIKDNCELTLSELCNRYGCSSSVIKSLEDKGLIFKVNKEILRKPYATFNEYKKNNLTDDQKNAINNIIKSYESGKNITLLRGVTGCGKTEIYLDLVERFMNQGYGSIVLVPEIALTPQTVERFKGRFGDEVAVFHSRLSEGERFDEWRRIARGNVKVVVGARSAVFMPVKNLKLIIIDEEHEHTYKSEVTPKYFTKEIAEFRMNNNKGLVVLGSATPSLESYTLALRNKYNLVEIDKRVDDKKLPDIRIIDMREELKNGNRSVFSRELLESIKQNLDNHNQTILFLNRRGYSTFISCRACGYVCACESCDVSMTYHANTNKLECHYCGAQKEIPSQCPQCGSKYIKYFGAGTEKIEYQIKKFFPNARILRMDLDTTRKKGEQERIYKEFKENKADILIGTQMISKGMDFKNVTLVGVVAADTSLNLPDFRAAERTFQILMQVAGRAGRGEKSGKVIIQTYEPEHYSIKYVKNHDYCGFYNEEINYRKILNNPPFTEILYVLFTSEKEDELVKKCMEIKEKIKNTGLSIDSIILGPTPCPISKINNLFRWHMLIKGDASKYYKIIKEILNENLFGSSINYSLDINPNSMY</sequence>
<dbReference type="OrthoDB" id="9759544at2"/>
<proteinExistence type="inferred from homology"/>
<dbReference type="GO" id="GO:0008270">
    <property type="term" value="F:zinc ion binding"/>
    <property type="evidence" value="ECO:0007669"/>
    <property type="project" value="UniProtKB-UniRule"/>
</dbReference>
<evidence type="ECO:0000256" key="6">
    <source>
        <dbReference type="ARBA" id="ARBA00022806"/>
    </source>
</evidence>
<comment type="catalytic activity">
    <reaction evidence="12">
        <text>Couples ATP hydrolysis with the unwinding of duplex DNA by translocating in the 3'-5' direction.</text>
        <dbReference type="EC" id="5.6.2.4"/>
    </reaction>
</comment>
<dbReference type="SUPFAM" id="SSF52540">
    <property type="entry name" value="P-loop containing nucleoside triphosphate hydrolases"/>
    <property type="match status" value="2"/>
</dbReference>
<keyword evidence="16" id="KW-1185">Reference proteome</keyword>
<dbReference type="Gene3D" id="1.10.10.10">
    <property type="entry name" value="Winged helix-like DNA-binding domain superfamily/Winged helix DNA-binding domain"/>
    <property type="match status" value="1"/>
</dbReference>
<keyword evidence="5 12" id="KW-0378">Hydrolase</keyword>
<dbReference type="GO" id="GO:1990077">
    <property type="term" value="C:primosome complex"/>
    <property type="evidence" value="ECO:0007669"/>
    <property type="project" value="UniProtKB-UniRule"/>
</dbReference>
<evidence type="ECO:0000256" key="3">
    <source>
        <dbReference type="ARBA" id="ARBA00022723"/>
    </source>
</evidence>
<dbReference type="GO" id="GO:0006310">
    <property type="term" value="P:DNA recombination"/>
    <property type="evidence" value="ECO:0007669"/>
    <property type="project" value="InterPro"/>
</dbReference>
<dbReference type="AlphaFoldDB" id="A0A017RWW1"/>
<dbReference type="PROSITE" id="PS51194">
    <property type="entry name" value="HELICASE_CTER"/>
    <property type="match status" value="1"/>
</dbReference>
<dbReference type="InterPro" id="IPR006935">
    <property type="entry name" value="Helicase/UvrB_N"/>
</dbReference>
<feature type="binding site" evidence="12">
    <location>
        <position position="557"/>
    </location>
    <ligand>
        <name>Zn(2+)</name>
        <dbReference type="ChEBI" id="CHEBI:29105"/>
        <label>1</label>
    </ligand>
</feature>
<dbReference type="Pfam" id="PF04851">
    <property type="entry name" value="ResIII"/>
    <property type="match status" value="1"/>
</dbReference>
<keyword evidence="10 12" id="KW-0413">Isomerase</keyword>
<dbReference type="Pfam" id="PF18319">
    <property type="entry name" value="Zn_ribbon_PriA"/>
    <property type="match status" value="1"/>
</dbReference>
<dbReference type="GO" id="GO:0016887">
    <property type="term" value="F:ATP hydrolysis activity"/>
    <property type="evidence" value="ECO:0007669"/>
    <property type="project" value="RHEA"/>
</dbReference>
<dbReference type="InterPro" id="IPR027417">
    <property type="entry name" value="P-loop_NTPase"/>
</dbReference>
<dbReference type="STRING" id="1403537.Q428_03085"/>
<reference evidence="15 16" key="1">
    <citation type="journal article" date="2014" name="Genome Announc.">
        <title>Draft Genome Sequence of Fervidicella metallireducens Strain AeBT, an Iron-Reducing Thermoanaerobe from the Great Artesian Basin.</title>
        <authorList>
            <person name="Patel B.K."/>
        </authorList>
    </citation>
    <scope>NUCLEOTIDE SEQUENCE [LARGE SCALE GENOMIC DNA]</scope>
    <source>
        <strain evidence="15 16">AeB</strain>
    </source>
</reference>
<feature type="binding site" evidence="12">
    <location>
        <position position="541"/>
    </location>
    <ligand>
        <name>Zn(2+)</name>
        <dbReference type="ChEBI" id="CHEBI:29105"/>
        <label>2</label>
    </ligand>
</feature>
<keyword evidence="8 12" id="KW-0067">ATP-binding</keyword>
<keyword evidence="7 12" id="KW-0862">Zinc</keyword>
<evidence type="ECO:0000259" key="14">
    <source>
        <dbReference type="PROSITE" id="PS51194"/>
    </source>
</evidence>
<evidence type="ECO:0000256" key="8">
    <source>
        <dbReference type="ARBA" id="ARBA00022840"/>
    </source>
</evidence>
<dbReference type="InterPro" id="IPR014001">
    <property type="entry name" value="Helicase_ATP-bd"/>
</dbReference>
<comment type="function">
    <text evidence="12">Initiates the restart of stalled replication forks, which reloads the replicative helicase on sites other than the origin of replication. Recognizes and binds to abandoned replication forks and remodels them to uncover a helicase loading site. Promotes assembly of the primosome at these replication forks.</text>
</comment>
<dbReference type="InterPro" id="IPR040498">
    <property type="entry name" value="PriA_CRR"/>
</dbReference>
<feature type="domain" description="Helicase ATP-binding" evidence="13">
    <location>
        <begin position="286"/>
        <end position="452"/>
    </location>
</feature>
<evidence type="ECO:0000313" key="16">
    <source>
        <dbReference type="Proteomes" id="UP000019681"/>
    </source>
</evidence>
<dbReference type="CDD" id="cd18804">
    <property type="entry name" value="SF2_C_priA"/>
    <property type="match status" value="1"/>
</dbReference>
<dbReference type="PANTHER" id="PTHR30580:SF0">
    <property type="entry name" value="PRIMOSOMAL PROTEIN N"/>
    <property type="match status" value="1"/>
</dbReference>
<dbReference type="GO" id="GO:0043138">
    <property type="term" value="F:3'-5' DNA helicase activity"/>
    <property type="evidence" value="ECO:0007669"/>
    <property type="project" value="UniProtKB-EC"/>
</dbReference>
<dbReference type="InterPro" id="IPR005259">
    <property type="entry name" value="PriA"/>
</dbReference>
<dbReference type="Pfam" id="PF18074">
    <property type="entry name" value="PriA_C"/>
    <property type="match status" value="1"/>
</dbReference>
<feature type="binding site" evidence="12">
    <location>
        <position position="523"/>
    </location>
    <ligand>
        <name>Zn(2+)</name>
        <dbReference type="ChEBI" id="CHEBI:29105"/>
        <label>2</label>
    </ligand>
</feature>
<dbReference type="SMART" id="SM00490">
    <property type="entry name" value="HELICc"/>
    <property type="match status" value="1"/>
</dbReference>
<keyword evidence="4 12" id="KW-0547">Nucleotide-binding</keyword>
<dbReference type="FunFam" id="3.40.50.300:FF:000489">
    <property type="entry name" value="Primosome assembly protein PriA"/>
    <property type="match status" value="1"/>
</dbReference>
<dbReference type="Gene3D" id="3.40.1440.60">
    <property type="entry name" value="PriA, 3(prime) DNA-binding domain"/>
    <property type="match status" value="1"/>
</dbReference>
<comment type="catalytic activity">
    <reaction evidence="11 12">
        <text>ATP + H2O = ADP + phosphate + H(+)</text>
        <dbReference type="Rhea" id="RHEA:13065"/>
        <dbReference type="ChEBI" id="CHEBI:15377"/>
        <dbReference type="ChEBI" id="CHEBI:15378"/>
        <dbReference type="ChEBI" id="CHEBI:30616"/>
        <dbReference type="ChEBI" id="CHEBI:43474"/>
        <dbReference type="ChEBI" id="CHEBI:456216"/>
        <dbReference type="EC" id="5.6.2.4"/>
    </reaction>
</comment>
<gene>
    <name evidence="12" type="primary">priA</name>
    <name evidence="15" type="ORF">Q428_03085</name>
</gene>
<dbReference type="GO" id="GO:0006270">
    <property type="term" value="P:DNA replication initiation"/>
    <property type="evidence" value="ECO:0007669"/>
    <property type="project" value="TreeGrafter"/>
</dbReference>
<feature type="binding site" evidence="12">
    <location>
        <position position="544"/>
    </location>
    <ligand>
        <name>Zn(2+)</name>
        <dbReference type="ChEBI" id="CHEBI:29105"/>
        <label>2</label>
    </ligand>
</feature>
<feature type="binding site" evidence="12">
    <location>
        <position position="554"/>
    </location>
    <ligand>
        <name>Zn(2+)</name>
        <dbReference type="ChEBI" id="CHEBI:29105"/>
        <label>1</label>
    </ligand>
</feature>
<dbReference type="Pfam" id="PF17764">
    <property type="entry name" value="PriA_3primeBD"/>
    <property type="match status" value="1"/>
</dbReference>
<dbReference type="EC" id="5.6.2.4" evidence="12"/>
<comment type="subunit">
    <text evidence="12">Component of the replication restart primosome.</text>
</comment>
<evidence type="ECO:0000256" key="4">
    <source>
        <dbReference type="ARBA" id="ARBA00022741"/>
    </source>
</evidence>
<evidence type="ECO:0000256" key="5">
    <source>
        <dbReference type="ARBA" id="ARBA00022801"/>
    </source>
</evidence>
<dbReference type="FunFam" id="3.40.1440.60:FF:000001">
    <property type="entry name" value="Primosomal protein N"/>
    <property type="match status" value="1"/>
</dbReference>
<evidence type="ECO:0000256" key="11">
    <source>
        <dbReference type="ARBA" id="ARBA00048988"/>
    </source>
</evidence>
<dbReference type="Proteomes" id="UP000019681">
    <property type="component" value="Unassembled WGS sequence"/>
</dbReference>
<evidence type="ECO:0000256" key="10">
    <source>
        <dbReference type="ARBA" id="ARBA00023235"/>
    </source>
</evidence>
<keyword evidence="6 12" id="KW-0347">Helicase</keyword>
<dbReference type="InterPro" id="IPR041236">
    <property type="entry name" value="PriA_C"/>
</dbReference>
<dbReference type="PROSITE" id="PS51192">
    <property type="entry name" value="HELICASE_ATP_BIND_1"/>
    <property type="match status" value="1"/>
</dbReference>
<dbReference type="HAMAP" id="MF_00983">
    <property type="entry name" value="PriA"/>
    <property type="match status" value="1"/>
</dbReference>
<dbReference type="InterPro" id="IPR001650">
    <property type="entry name" value="Helicase_C-like"/>
</dbReference>
<dbReference type="NCBIfam" id="NF004066">
    <property type="entry name" value="PRK05580.1-3"/>
    <property type="match status" value="1"/>
</dbReference>
<protein>
    <recommendedName>
        <fullName evidence="12">Replication restart protein PriA</fullName>
    </recommendedName>
    <alternativeName>
        <fullName evidence="12">ATP-dependent DNA helicase PriA</fullName>
        <ecNumber evidence="12">5.6.2.4</ecNumber>
    </alternativeName>
    <alternativeName>
        <fullName evidence="12">DNA 3'-5' helicase PriA</fullName>
    </alternativeName>
</protein>
<feature type="binding site" evidence="12">
    <location>
        <position position="517"/>
    </location>
    <ligand>
        <name>Zn(2+)</name>
        <dbReference type="ChEBI" id="CHEBI:29105"/>
        <label>1</label>
    </ligand>
</feature>
<dbReference type="GO" id="GO:0005524">
    <property type="term" value="F:ATP binding"/>
    <property type="evidence" value="ECO:0007669"/>
    <property type="project" value="UniProtKB-UniRule"/>
</dbReference>
<keyword evidence="1 12" id="KW-0639">Primosome</keyword>
<dbReference type="RefSeq" id="WP_035378048.1">
    <property type="nucleotide sequence ID" value="NZ_AZQP01000006.1"/>
</dbReference>
<dbReference type="Pfam" id="PF00271">
    <property type="entry name" value="Helicase_C"/>
    <property type="match status" value="1"/>
</dbReference>
<name>A0A017RWW1_9CLOT</name>
<evidence type="ECO:0000313" key="15">
    <source>
        <dbReference type="EMBL" id="EYE89273.1"/>
    </source>
</evidence>
<dbReference type="PANTHER" id="PTHR30580">
    <property type="entry name" value="PRIMOSOMAL PROTEIN N"/>
    <property type="match status" value="1"/>
</dbReference>
<feature type="binding site" evidence="12">
    <location>
        <position position="526"/>
    </location>
    <ligand>
        <name>Zn(2+)</name>
        <dbReference type="ChEBI" id="CHEBI:29105"/>
        <label>2</label>
    </ligand>
</feature>
<evidence type="ECO:0000259" key="13">
    <source>
        <dbReference type="PROSITE" id="PS51192"/>
    </source>
</evidence>
<organism evidence="15 16">
    <name type="scientific">Fervidicella metallireducens AeB</name>
    <dbReference type="NCBI Taxonomy" id="1403537"/>
    <lineage>
        <taxon>Bacteria</taxon>
        <taxon>Bacillati</taxon>
        <taxon>Bacillota</taxon>
        <taxon>Clostridia</taxon>
        <taxon>Eubacteriales</taxon>
        <taxon>Clostridiaceae</taxon>
        <taxon>Fervidicella</taxon>
    </lineage>
</organism>
<dbReference type="InterPro" id="IPR036388">
    <property type="entry name" value="WH-like_DNA-bd_sf"/>
</dbReference>
<dbReference type="InterPro" id="IPR042115">
    <property type="entry name" value="PriA_3primeBD_sf"/>
</dbReference>
<comment type="caution">
    <text evidence="15">The sequence shown here is derived from an EMBL/GenBank/DDBJ whole genome shotgun (WGS) entry which is preliminary data.</text>
</comment>
<dbReference type="CDD" id="cd17929">
    <property type="entry name" value="DEXHc_priA"/>
    <property type="match status" value="1"/>
</dbReference>
<evidence type="ECO:0000256" key="9">
    <source>
        <dbReference type="ARBA" id="ARBA00023125"/>
    </source>
</evidence>